<reference evidence="2 3" key="1">
    <citation type="submission" date="2020-05" db="EMBL/GenBank/DDBJ databases">
        <authorList>
            <person name="Zhang R."/>
        </authorList>
    </citation>
    <scope>NUCLEOTIDE SEQUENCE [LARGE SCALE GENOMIC DNA]</scope>
    <source>
        <strain evidence="2 3">DSM 28986</strain>
    </source>
</reference>
<organism evidence="2 3">
    <name type="scientific">Ferroplasma acidiphilum</name>
    <dbReference type="NCBI Taxonomy" id="74969"/>
    <lineage>
        <taxon>Archaea</taxon>
        <taxon>Methanobacteriati</taxon>
        <taxon>Thermoplasmatota</taxon>
        <taxon>Thermoplasmata</taxon>
        <taxon>Thermoplasmatales</taxon>
        <taxon>Ferroplasmaceae</taxon>
        <taxon>Ferroplasma</taxon>
    </lineage>
</organism>
<dbReference type="GeneID" id="16024950"/>
<keyword evidence="1" id="KW-0812">Transmembrane</keyword>
<comment type="caution">
    <text evidence="2">The sequence shown here is derived from an EMBL/GenBank/DDBJ whole genome shotgun (WGS) entry which is preliminary data.</text>
</comment>
<feature type="transmembrane region" description="Helical" evidence="1">
    <location>
        <begin position="147"/>
        <end position="166"/>
    </location>
</feature>
<evidence type="ECO:0000313" key="2">
    <source>
        <dbReference type="EMBL" id="NOL59464.1"/>
    </source>
</evidence>
<keyword evidence="1" id="KW-1133">Transmembrane helix</keyword>
<keyword evidence="1" id="KW-0472">Membrane</keyword>
<dbReference type="EMBL" id="JABGBP010000036">
    <property type="protein sequence ID" value="NOL59464.1"/>
    <property type="molecule type" value="Genomic_DNA"/>
</dbReference>
<sequence>MPDTIYVYENHKITGPDGYNVDIIISDHGKEITIEGTDNIQLKREKGKYIISHNFLEEGSLERGSAMDYMGNNFWIPKKDMKKLNMGNIDFAIYSQNIEVAYINKFKNSLNISIEKKNYIIPVMIYIAVLSRRLKERFGKLYTKIGALRLGGLIMPSMGGIFSFIGIDVHSFMLSIVSLAAMIVFSVPALVLQKKSLF</sequence>
<accession>A0A7K4FKA5</accession>
<protein>
    <submittedName>
        <fullName evidence="2">Uncharacterized protein</fullName>
    </submittedName>
</protein>
<feature type="transmembrane region" description="Helical" evidence="1">
    <location>
        <begin position="172"/>
        <end position="192"/>
    </location>
</feature>
<dbReference type="AlphaFoldDB" id="A0A7K4FKA5"/>
<dbReference type="Proteomes" id="UP000546917">
    <property type="component" value="Unassembled WGS sequence"/>
</dbReference>
<evidence type="ECO:0000313" key="3">
    <source>
        <dbReference type="Proteomes" id="UP000546917"/>
    </source>
</evidence>
<gene>
    <name evidence="2" type="ORF">HLB00_01255</name>
</gene>
<proteinExistence type="predicted"/>
<evidence type="ECO:0000256" key="1">
    <source>
        <dbReference type="SAM" id="Phobius"/>
    </source>
</evidence>
<name>A0A7K4FKA5_9ARCH</name>
<dbReference type="RefSeq" id="WP_009886820.1">
    <property type="nucleotide sequence ID" value="NZ_CP133600.1"/>
</dbReference>